<feature type="region of interest" description="Disordered" evidence="1">
    <location>
        <begin position="212"/>
        <end position="263"/>
    </location>
</feature>
<gene>
    <name evidence="2" type="ORF">DWZ04_06685</name>
</gene>
<sequence length="352" mass="40351">MMNLNALKIDPEFQGKIPPLNAEEEHILEQNMIQERRLLNPLIIWNGYILDGHSRYRILKHHPEIAFEVKEIQLPDRYAALAWICQNQLGRRNLDPERRKFLMGKAYESQKLSDWGENPQNRNKQSGRFAPCGQNDHMDTHLRTCEKIAQANGVSPKFVRRAEKYANGIDAAEAAVPGAMEEILTGHIKATDAEITALAQTPKEEIPAIIKELRKPKKDRKAKKPTSPEKTDVAADDAPDSNTVHTEDEIEPVSNSPPDFKRSIQGHKRCLTNEDRKRLRQSIDNRHHKTTVANGSIMMCEVQGAKEDFIRRWNLVFKDYPDVFEDNDCRSAILFLIDDTSAYLQTIKERVL</sequence>
<evidence type="ECO:0000313" key="3">
    <source>
        <dbReference type="Proteomes" id="UP000260783"/>
    </source>
</evidence>
<reference evidence="2 3" key="1">
    <citation type="submission" date="2018-08" db="EMBL/GenBank/DDBJ databases">
        <title>A genome reference for cultivated species of the human gut microbiota.</title>
        <authorList>
            <person name="Zou Y."/>
            <person name="Xue W."/>
            <person name="Luo G."/>
        </authorList>
    </citation>
    <scope>NUCLEOTIDE SEQUENCE [LARGE SCALE GENOMIC DNA]</scope>
    <source>
        <strain evidence="2 3">AF29-11BH</strain>
    </source>
</reference>
<name>A0A3E2UQQ7_9FIRM</name>
<dbReference type="Proteomes" id="UP000260783">
    <property type="component" value="Unassembled WGS sequence"/>
</dbReference>
<evidence type="ECO:0000313" key="2">
    <source>
        <dbReference type="EMBL" id="RGB99031.1"/>
    </source>
</evidence>
<dbReference type="RefSeq" id="WP_117526680.1">
    <property type="nucleotide sequence ID" value="NZ_BNEV01000039.1"/>
</dbReference>
<organism evidence="2 3">
    <name type="scientific">Faecalibacterium prausnitzii</name>
    <dbReference type="NCBI Taxonomy" id="853"/>
    <lineage>
        <taxon>Bacteria</taxon>
        <taxon>Bacillati</taxon>
        <taxon>Bacillota</taxon>
        <taxon>Clostridia</taxon>
        <taxon>Eubacteriales</taxon>
        <taxon>Oscillospiraceae</taxon>
        <taxon>Faecalibacterium</taxon>
    </lineage>
</organism>
<dbReference type="EMBL" id="QVEW01000005">
    <property type="protein sequence ID" value="RGB99031.1"/>
    <property type="molecule type" value="Genomic_DNA"/>
</dbReference>
<feature type="compositionally biased region" description="Basic residues" evidence="1">
    <location>
        <begin position="214"/>
        <end position="224"/>
    </location>
</feature>
<evidence type="ECO:0008006" key="4">
    <source>
        <dbReference type="Google" id="ProtNLM"/>
    </source>
</evidence>
<dbReference type="AlphaFoldDB" id="A0A3E2UQQ7"/>
<protein>
    <recommendedName>
        <fullName evidence="4">ParB/Sulfiredoxin domain-containing protein</fullName>
    </recommendedName>
</protein>
<evidence type="ECO:0000256" key="1">
    <source>
        <dbReference type="SAM" id="MobiDB-lite"/>
    </source>
</evidence>
<accession>A0A3E2UQQ7</accession>
<comment type="caution">
    <text evidence="2">The sequence shown here is derived from an EMBL/GenBank/DDBJ whole genome shotgun (WGS) entry which is preliminary data.</text>
</comment>
<proteinExistence type="predicted"/>